<evidence type="ECO:0000256" key="5">
    <source>
        <dbReference type="ARBA" id="ARBA00030918"/>
    </source>
</evidence>
<dbReference type="InterPro" id="IPR010611">
    <property type="entry name" value="3D_dom"/>
</dbReference>
<comment type="caution">
    <text evidence="7">The sequence shown here is derived from an EMBL/GenBank/DDBJ whole genome shotgun (WGS) entry which is preliminary data.</text>
</comment>
<dbReference type="PROSITE" id="PS51257">
    <property type="entry name" value="PROKAR_LIPOPROTEIN"/>
    <property type="match status" value="1"/>
</dbReference>
<dbReference type="Gene3D" id="2.40.40.10">
    <property type="entry name" value="RlpA-like domain"/>
    <property type="match status" value="1"/>
</dbReference>
<organism evidence="7 8">
    <name type="scientific">Natronomicrosphaera hydrolytica</name>
    <dbReference type="NCBI Taxonomy" id="3242702"/>
    <lineage>
        <taxon>Bacteria</taxon>
        <taxon>Pseudomonadati</taxon>
        <taxon>Planctomycetota</taxon>
        <taxon>Phycisphaerae</taxon>
        <taxon>Phycisphaerales</taxon>
        <taxon>Phycisphaeraceae</taxon>
        <taxon>Natronomicrosphaera</taxon>
    </lineage>
</organism>
<name>A0ABV4U767_9BACT</name>
<dbReference type="Proteomes" id="UP001575105">
    <property type="component" value="Unassembled WGS sequence"/>
</dbReference>
<evidence type="ECO:0000256" key="3">
    <source>
        <dbReference type="ARBA" id="ARBA00023239"/>
    </source>
</evidence>
<dbReference type="InterPro" id="IPR036908">
    <property type="entry name" value="RlpA-like_sf"/>
</dbReference>
<dbReference type="EMBL" id="JBGUBD010000009">
    <property type="protein sequence ID" value="MFA9479434.1"/>
    <property type="molecule type" value="Genomic_DNA"/>
</dbReference>
<keyword evidence="4" id="KW-0961">Cell wall biogenesis/degradation</keyword>
<evidence type="ECO:0000313" key="7">
    <source>
        <dbReference type="EMBL" id="MFA9479434.1"/>
    </source>
</evidence>
<proteinExistence type="predicted"/>
<dbReference type="SMART" id="SM00925">
    <property type="entry name" value="MltA"/>
    <property type="match status" value="1"/>
</dbReference>
<dbReference type="InterPro" id="IPR005300">
    <property type="entry name" value="MltA_B"/>
</dbReference>
<dbReference type="PIRSF" id="PIRSF019422">
    <property type="entry name" value="MltA"/>
    <property type="match status" value="1"/>
</dbReference>
<comment type="catalytic activity">
    <reaction evidence="1">
        <text>Exolytic cleavage of the (1-&gt;4)-beta-glycosidic linkage between N-acetylmuramic acid (MurNAc) and N-acetylglucosamine (GlcNAc) residues in peptidoglycan, from either the reducing or the non-reducing ends of the peptidoglycan chains, with concomitant formation of a 1,6-anhydrobond in the MurNAc residue.</text>
        <dbReference type="EC" id="4.2.2.n1"/>
    </reaction>
</comment>
<dbReference type="PANTHER" id="PTHR30124:SF0">
    <property type="entry name" value="MEMBRANE-BOUND LYTIC MUREIN TRANSGLYCOSYLASE A"/>
    <property type="match status" value="1"/>
</dbReference>
<keyword evidence="8" id="KW-1185">Reference proteome</keyword>
<evidence type="ECO:0000256" key="4">
    <source>
        <dbReference type="ARBA" id="ARBA00023316"/>
    </source>
</evidence>
<dbReference type="SUPFAM" id="SSF50685">
    <property type="entry name" value="Barwin-like endoglucanases"/>
    <property type="match status" value="1"/>
</dbReference>
<dbReference type="InterPro" id="IPR026044">
    <property type="entry name" value="MltA"/>
</dbReference>
<evidence type="ECO:0000256" key="2">
    <source>
        <dbReference type="ARBA" id="ARBA00012587"/>
    </source>
</evidence>
<reference evidence="7 8" key="1">
    <citation type="submission" date="2024-08" db="EMBL/GenBank/DDBJ databases">
        <title>Whole-genome sequencing of halo(alkali)philic microorganisms from hypersaline lakes.</title>
        <authorList>
            <person name="Sorokin D.Y."/>
            <person name="Merkel A.Y."/>
            <person name="Messina E."/>
            <person name="Yakimov M."/>
        </authorList>
    </citation>
    <scope>NUCLEOTIDE SEQUENCE [LARGE SCALE GENOMIC DNA]</scope>
    <source>
        <strain evidence="7 8">AB-hyl4</strain>
    </source>
</reference>
<evidence type="ECO:0000313" key="8">
    <source>
        <dbReference type="Proteomes" id="UP001575105"/>
    </source>
</evidence>
<accession>A0ABV4U767</accession>
<dbReference type="Pfam" id="PF06725">
    <property type="entry name" value="3D"/>
    <property type="match status" value="1"/>
</dbReference>
<dbReference type="EC" id="4.2.2.n1" evidence="2"/>
<dbReference type="CDD" id="cd14485">
    <property type="entry name" value="mltA_like_LT_A"/>
    <property type="match status" value="1"/>
</dbReference>
<keyword evidence="3" id="KW-0456">Lyase</keyword>
<sequence length="417" mass="46581">MTARMGIAVLTFIVLSLPLLTVGCQRPVEEPHYNRPLPPGEFGLRRVTDTARMPDLTPVSEQLSDRQFREALDHSLRWYRIPSTPQHFPLGPITHEHAHASAYALKQLGDLSPGDARRALRDEFDVWESVGYDHNGTVFYTGYYSPIFRASRERTSTYNYPLYTRPDDLVADPATGEVKGRQTSTGVVTYPTRAEIEERQLLDGHELVYLSSALDAYLIHVNGSAQLRLADGGTMYVGYAGNNGHEYVSIGALLVKDGHIPEHRLSLPAIREHFRRHPDDLQRYTRRNDRFVFFGEYAGDTWPAGSLGVKVTPMRTLATDKSIFPRGAVVFVETTIPSSQGGTRPFRQLMVDQDTGGAIRAAGRGDIYLGVGEQAGLIAGRQAAEGRLFYLLLKPDRVQHWHDQLRQGDPASVRSVD</sequence>
<dbReference type="PANTHER" id="PTHR30124">
    <property type="entry name" value="MEMBRANE-BOUND LYTIC MUREIN TRANSGLYCOSYLASE A"/>
    <property type="match status" value="1"/>
</dbReference>
<dbReference type="Gene3D" id="2.40.240.50">
    <property type="entry name" value="Barwin-like endoglucanases"/>
    <property type="match status" value="1"/>
</dbReference>
<evidence type="ECO:0000256" key="1">
    <source>
        <dbReference type="ARBA" id="ARBA00001420"/>
    </source>
</evidence>
<feature type="domain" description="Lytic transglycosylase MltA" evidence="6">
    <location>
        <begin position="147"/>
        <end position="295"/>
    </location>
</feature>
<dbReference type="Pfam" id="PF03562">
    <property type="entry name" value="MltA"/>
    <property type="match status" value="1"/>
</dbReference>
<dbReference type="CDD" id="cd14668">
    <property type="entry name" value="mlta_B"/>
    <property type="match status" value="1"/>
</dbReference>
<gene>
    <name evidence="7" type="ORF">ACERK3_14185</name>
</gene>
<protein>
    <recommendedName>
        <fullName evidence="2">peptidoglycan lytic exotransglycosylase</fullName>
        <ecNumber evidence="2">4.2.2.n1</ecNumber>
    </recommendedName>
    <alternativeName>
        <fullName evidence="5">Murein hydrolase A</fullName>
    </alternativeName>
</protein>
<evidence type="ECO:0000259" key="6">
    <source>
        <dbReference type="SMART" id="SM00925"/>
    </source>
</evidence>
<dbReference type="RefSeq" id="WP_425346360.1">
    <property type="nucleotide sequence ID" value="NZ_JBGUBD010000009.1"/>
</dbReference>